<dbReference type="InterPro" id="IPR028325">
    <property type="entry name" value="VG_K_chnl"/>
</dbReference>
<dbReference type="GO" id="GO:0045211">
    <property type="term" value="C:postsynaptic membrane"/>
    <property type="evidence" value="ECO:0007669"/>
    <property type="project" value="TreeGrafter"/>
</dbReference>
<evidence type="ECO:0000259" key="9">
    <source>
        <dbReference type="Pfam" id="PF11601"/>
    </source>
</evidence>
<keyword evidence="5" id="KW-0406">Ion transport</keyword>
<evidence type="ECO:0000259" key="8">
    <source>
        <dbReference type="Pfam" id="PF02214"/>
    </source>
</evidence>
<dbReference type="PANTHER" id="PTHR11537:SF265">
    <property type="entry name" value="POTASSIUM VOLTAGE-GATED CHANNEL SUBFAMILY D MEMBER 2"/>
    <property type="match status" value="1"/>
</dbReference>
<dbReference type="Pfam" id="PF11601">
    <property type="entry name" value="Shal-type"/>
    <property type="match status" value="1"/>
</dbReference>
<evidence type="ECO:0000256" key="6">
    <source>
        <dbReference type="ARBA" id="ARBA00023136"/>
    </source>
</evidence>
<dbReference type="Proteomes" id="UP000261480">
    <property type="component" value="Unplaced"/>
</dbReference>
<evidence type="ECO:0000256" key="2">
    <source>
        <dbReference type="ARBA" id="ARBA00022448"/>
    </source>
</evidence>
<evidence type="ECO:0000256" key="1">
    <source>
        <dbReference type="ARBA" id="ARBA00004141"/>
    </source>
</evidence>
<dbReference type="GO" id="GO:0043025">
    <property type="term" value="C:neuronal cell body"/>
    <property type="evidence" value="ECO:0007669"/>
    <property type="project" value="TreeGrafter"/>
</dbReference>
<reference evidence="10" key="1">
    <citation type="submission" date="2025-08" db="UniProtKB">
        <authorList>
            <consortium name="Ensembl"/>
        </authorList>
    </citation>
    <scope>IDENTIFICATION</scope>
</reference>
<dbReference type="Pfam" id="PF02214">
    <property type="entry name" value="BTB_2"/>
    <property type="match status" value="1"/>
</dbReference>
<evidence type="ECO:0000256" key="3">
    <source>
        <dbReference type="ARBA" id="ARBA00022692"/>
    </source>
</evidence>
<keyword evidence="2" id="KW-0813">Transport</keyword>
<keyword evidence="4" id="KW-1133">Transmembrane helix</keyword>
<evidence type="ECO:0008006" key="12">
    <source>
        <dbReference type="Google" id="ProtNLM"/>
    </source>
</evidence>
<dbReference type="GO" id="GO:0001508">
    <property type="term" value="P:action potential"/>
    <property type="evidence" value="ECO:0007669"/>
    <property type="project" value="TreeGrafter"/>
</dbReference>
<dbReference type="GO" id="GO:0043197">
    <property type="term" value="C:dendritic spine"/>
    <property type="evidence" value="ECO:0007669"/>
    <property type="project" value="TreeGrafter"/>
</dbReference>
<dbReference type="AlphaFoldDB" id="A0A3B3Z2J0"/>
<dbReference type="GO" id="GO:0008076">
    <property type="term" value="C:voltage-gated potassium channel complex"/>
    <property type="evidence" value="ECO:0007669"/>
    <property type="project" value="InterPro"/>
</dbReference>
<dbReference type="GO" id="GO:0005250">
    <property type="term" value="F:A-type (transient outward) potassium channel activity"/>
    <property type="evidence" value="ECO:0007669"/>
    <property type="project" value="TreeGrafter"/>
</dbReference>
<feature type="domain" description="Shal-type voltage-gated potassium channels N-terminal" evidence="9">
    <location>
        <begin position="2"/>
        <end position="21"/>
    </location>
</feature>
<proteinExistence type="predicted"/>
<dbReference type="SUPFAM" id="SSF54695">
    <property type="entry name" value="POZ domain"/>
    <property type="match status" value="1"/>
</dbReference>
<dbReference type="PANTHER" id="PTHR11537">
    <property type="entry name" value="VOLTAGE-GATED POTASSIUM CHANNEL"/>
    <property type="match status" value="1"/>
</dbReference>
<protein>
    <recommendedName>
        <fullName evidence="12">BTB domain-containing protein</fullName>
    </recommendedName>
</protein>
<keyword evidence="11" id="KW-1185">Reference proteome</keyword>
<dbReference type="InterPro" id="IPR011333">
    <property type="entry name" value="SKP1/BTB/POZ_sf"/>
</dbReference>
<keyword evidence="7" id="KW-0407">Ion channel</keyword>
<name>A0A3B3Z2J0_9TELE</name>
<evidence type="ECO:0000256" key="7">
    <source>
        <dbReference type="ARBA" id="ARBA00023303"/>
    </source>
</evidence>
<accession>A0A3B3Z2J0</accession>
<feature type="domain" description="Potassium channel tetramerisation-type BTB" evidence="8">
    <location>
        <begin position="34"/>
        <end position="91"/>
    </location>
</feature>
<dbReference type="InterPro" id="IPR003131">
    <property type="entry name" value="T1-type_BTB"/>
</dbReference>
<dbReference type="Ensembl" id="ENSPMET00000029023.1">
    <property type="protein sequence ID" value="ENSPMEP00000033842.1"/>
    <property type="gene ID" value="ENSPMEG00000022616.1"/>
</dbReference>
<dbReference type="InterPro" id="IPR021645">
    <property type="entry name" value="Shal-type_N"/>
</dbReference>
<evidence type="ECO:0000256" key="5">
    <source>
        <dbReference type="ARBA" id="ARBA00023065"/>
    </source>
</evidence>
<evidence type="ECO:0000256" key="4">
    <source>
        <dbReference type="ARBA" id="ARBA00022989"/>
    </source>
</evidence>
<dbReference type="Gene3D" id="3.30.710.10">
    <property type="entry name" value="Potassium Channel Kv1.1, Chain A"/>
    <property type="match status" value="1"/>
</dbReference>
<keyword evidence="3" id="KW-0812">Transmembrane</keyword>
<sequence>MPFARAAAVGWMPVASAPMPAPPREKLRDRDGLIVLNVSGTKFQTWRDTLERYPDTLLGSSERDFFFHEERNEFFFDRDPDIFRHILNFYLVPKLWPAGRIRPASTFGPAP</sequence>
<reference evidence="10" key="2">
    <citation type="submission" date="2025-09" db="UniProtKB">
        <authorList>
            <consortium name="Ensembl"/>
        </authorList>
    </citation>
    <scope>IDENTIFICATION</scope>
</reference>
<dbReference type="GO" id="GO:0051260">
    <property type="term" value="P:protein homooligomerization"/>
    <property type="evidence" value="ECO:0007669"/>
    <property type="project" value="InterPro"/>
</dbReference>
<comment type="subcellular location">
    <subcellularLocation>
        <location evidence="1">Membrane</location>
        <topology evidence="1">Multi-pass membrane protein</topology>
    </subcellularLocation>
</comment>
<evidence type="ECO:0000313" key="11">
    <source>
        <dbReference type="Proteomes" id="UP000261480"/>
    </source>
</evidence>
<organism evidence="10 11">
    <name type="scientific">Poecilia mexicana</name>
    <dbReference type="NCBI Taxonomy" id="48701"/>
    <lineage>
        <taxon>Eukaryota</taxon>
        <taxon>Metazoa</taxon>
        <taxon>Chordata</taxon>
        <taxon>Craniata</taxon>
        <taxon>Vertebrata</taxon>
        <taxon>Euteleostomi</taxon>
        <taxon>Actinopterygii</taxon>
        <taxon>Neopterygii</taxon>
        <taxon>Teleostei</taxon>
        <taxon>Neoteleostei</taxon>
        <taxon>Acanthomorphata</taxon>
        <taxon>Ovalentaria</taxon>
        <taxon>Atherinomorphae</taxon>
        <taxon>Cyprinodontiformes</taxon>
        <taxon>Poeciliidae</taxon>
        <taxon>Poeciliinae</taxon>
        <taxon>Poecilia</taxon>
    </lineage>
</organism>
<dbReference type="STRING" id="48701.ENSPMEP00000033842"/>
<keyword evidence="6" id="KW-0472">Membrane</keyword>
<evidence type="ECO:0000313" key="10">
    <source>
        <dbReference type="Ensembl" id="ENSPMEP00000033842.1"/>
    </source>
</evidence>